<dbReference type="RefSeq" id="YP_003920.1">
    <property type="nucleotide sequence ID" value="NC_005833.1"/>
</dbReference>
<organismHost>
    <name type="scientific">Escherichia coli</name>
    <dbReference type="NCBI Taxonomy" id="562"/>
</organismHost>
<dbReference type="EMBL" id="MK213796">
    <property type="protein sequence ID" value="AZS32459.1"/>
    <property type="molecule type" value="Genomic_DNA"/>
</dbReference>
<dbReference type="GeneID" id="2773020"/>
<accession>A0A3S9W0Y0</accession>
<proteinExistence type="predicted"/>
<protein>
    <submittedName>
        <fullName evidence="1">Uncharacterized protein</fullName>
    </submittedName>
</protein>
<evidence type="ECO:0000313" key="2">
    <source>
        <dbReference type="Proteomes" id="UP000288061"/>
    </source>
</evidence>
<dbReference type="Proteomes" id="UP000288061">
    <property type="component" value="Segment"/>
</dbReference>
<dbReference type="KEGG" id="vg:2773020"/>
<evidence type="ECO:0000313" key="1">
    <source>
        <dbReference type="EMBL" id="AZS32459.1"/>
    </source>
</evidence>
<organism evidence="1 2">
    <name type="scientific">Escherichia phage T1</name>
    <name type="common">Bacteriophage T1</name>
    <dbReference type="NCBI Taxonomy" id="2492962"/>
    <lineage>
        <taxon>Viruses</taxon>
        <taxon>Duplodnaviria</taxon>
        <taxon>Heunggongvirae</taxon>
        <taxon>Uroviricota</taxon>
        <taxon>Caudoviricetes</taxon>
        <taxon>Drexlerviridae</taxon>
        <taxon>Tunavirinae</taxon>
        <taxon>Tunavirus</taxon>
        <taxon>Tunavirus T1</taxon>
    </lineage>
</organism>
<sequence>MIKSLLSNSCYLLKEFILWLYIDAVLHQWMQTVRFTEPIQNGKISLL</sequence>
<name>A0A3S9W0Y0_BPT1</name>
<reference evidence="1 2" key="1">
    <citation type="submission" date="2018-11" db="EMBL/GenBank/DDBJ databases">
        <title>Laboratory Validation of a Clinical Metagenomic Sequencing Assay for Pathogen Detection in Cerebrospinal Fluid.</title>
        <authorList>
            <person name="Chiu C.Y."/>
            <person name="Miller S."/>
            <person name="Naccache S.N."/>
        </authorList>
    </citation>
    <scope>NUCLEOTIDE SEQUENCE [LARGE SCALE GENOMIC DNA]</scope>
</reference>